<dbReference type="Pfam" id="PF03551">
    <property type="entry name" value="PadR"/>
    <property type="match status" value="1"/>
</dbReference>
<dbReference type="Gene3D" id="1.10.10.10">
    <property type="entry name" value="Winged helix-like DNA-binding domain superfamily/Winged helix DNA-binding domain"/>
    <property type="match status" value="1"/>
</dbReference>
<dbReference type="InterPro" id="IPR036388">
    <property type="entry name" value="WH-like_DNA-bd_sf"/>
</dbReference>
<name>A0ABS4QHM1_9NOCA</name>
<comment type="caution">
    <text evidence="2">The sequence shown here is derived from an EMBL/GenBank/DDBJ whole genome shotgun (WGS) entry which is preliminary data.</text>
</comment>
<dbReference type="InterPro" id="IPR052509">
    <property type="entry name" value="Metal_resp_DNA-bind_regulator"/>
</dbReference>
<dbReference type="SUPFAM" id="SSF46785">
    <property type="entry name" value="Winged helix' DNA-binding domain"/>
    <property type="match status" value="1"/>
</dbReference>
<evidence type="ECO:0000259" key="1">
    <source>
        <dbReference type="Pfam" id="PF03551"/>
    </source>
</evidence>
<keyword evidence="2" id="KW-0238">DNA-binding</keyword>
<dbReference type="RefSeq" id="WP_209892107.1">
    <property type="nucleotide sequence ID" value="NZ_JAGGMR010000001.1"/>
</dbReference>
<dbReference type="InterPro" id="IPR005149">
    <property type="entry name" value="Tscrpt_reg_PadR_N"/>
</dbReference>
<dbReference type="EMBL" id="JAGGMR010000001">
    <property type="protein sequence ID" value="MBP2191068.1"/>
    <property type="molecule type" value="Genomic_DNA"/>
</dbReference>
<dbReference type="PANTHER" id="PTHR33169:SF14">
    <property type="entry name" value="TRANSCRIPTIONAL REGULATOR RV3488"/>
    <property type="match status" value="1"/>
</dbReference>
<evidence type="ECO:0000313" key="3">
    <source>
        <dbReference type="Proteomes" id="UP001519325"/>
    </source>
</evidence>
<accession>A0ABS4QHM1</accession>
<dbReference type="Proteomes" id="UP001519325">
    <property type="component" value="Unassembled WGS sequence"/>
</dbReference>
<gene>
    <name evidence="2" type="ORF">BJ987_003969</name>
</gene>
<reference evidence="2 3" key="1">
    <citation type="submission" date="2021-03" db="EMBL/GenBank/DDBJ databases">
        <title>Sequencing the genomes of 1000 actinobacteria strains.</title>
        <authorList>
            <person name="Klenk H.-P."/>
        </authorList>
    </citation>
    <scope>NUCLEOTIDE SEQUENCE [LARGE SCALE GENOMIC DNA]</scope>
    <source>
        <strain evidence="2 3">DSM 45516</strain>
    </source>
</reference>
<dbReference type="PANTHER" id="PTHR33169">
    <property type="entry name" value="PADR-FAMILY TRANSCRIPTIONAL REGULATOR"/>
    <property type="match status" value="1"/>
</dbReference>
<protein>
    <submittedName>
        <fullName evidence="2">DNA-binding PadR family transcriptional regulator</fullName>
    </submittedName>
</protein>
<keyword evidence="3" id="KW-1185">Reference proteome</keyword>
<evidence type="ECO:0000313" key="2">
    <source>
        <dbReference type="EMBL" id="MBP2191068.1"/>
    </source>
</evidence>
<organism evidence="2 3">
    <name type="scientific">Nocardia goodfellowii</name>
    <dbReference type="NCBI Taxonomy" id="882446"/>
    <lineage>
        <taxon>Bacteria</taxon>
        <taxon>Bacillati</taxon>
        <taxon>Actinomycetota</taxon>
        <taxon>Actinomycetes</taxon>
        <taxon>Mycobacteriales</taxon>
        <taxon>Nocardiaceae</taxon>
        <taxon>Nocardia</taxon>
    </lineage>
</organism>
<proteinExistence type="predicted"/>
<dbReference type="InterPro" id="IPR036390">
    <property type="entry name" value="WH_DNA-bd_sf"/>
</dbReference>
<sequence length="182" mass="20301">MPAVRLLVLGVIRRQQPTHGYAVRRELLSWQAETWTNVKPGSIYHAIKQLAAEGKLDALRTEDSAEGPGRTLYAMTEAGEAEFRKLMDSALVSIDMEELGAAIAFMDALPRGHIVEKLRQQQRNSAEVRDGLLEMIPTFPGRYEPPYSTDLLELWSGVFANLTGWTGGLIERLEAGEYRTAD</sequence>
<feature type="domain" description="Transcription regulator PadR N-terminal" evidence="1">
    <location>
        <begin position="8"/>
        <end position="84"/>
    </location>
</feature>
<dbReference type="GO" id="GO:0003677">
    <property type="term" value="F:DNA binding"/>
    <property type="evidence" value="ECO:0007669"/>
    <property type="project" value="UniProtKB-KW"/>
</dbReference>